<organism evidence="1 2">
    <name type="scientific">Aspergillus pseudonomiae</name>
    <dbReference type="NCBI Taxonomy" id="1506151"/>
    <lineage>
        <taxon>Eukaryota</taxon>
        <taxon>Fungi</taxon>
        <taxon>Dikarya</taxon>
        <taxon>Ascomycota</taxon>
        <taxon>Pezizomycotina</taxon>
        <taxon>Eurotiomycetes</taxon>
        <taxon>Eurotiomycetidae</taxon>
        <taxon>Eurotiales</taxon>
        <taxon>Aspergillaceae</taxon>
        <taxon>Aspergillus</taxon>
        <taxon>Aspergillus subgen. Circumdati</taxon>
    </lineage>
</organism>
<dbReference type="Proteomes" id="UP000325579">
    <property type="component" value="Unassembled WGS sequence"/>
</dbReference>
<proteinExistence type="predicted"/>
<accession>A0A5N7CYG3</accession>
<protein>
    <submittedName>
        <fullName evidence="1">Uncharacterized protein</fullName>
    </submittedName>
</protein>
<dbReference type="GeneID" id="43668056"/>
<evidence type="ECO:0000313" key="2">
    <source>
        <dbReference type="Proteomes" id="UP000325579"/>
    </source>
</evidence>
<gene>
    <name evidence="1" type="ORF">BDV37DRAFT_261879</name>
</gene>
<dbReference type="RefSeq" id="XP_031936318.1">
    <property type="nucleotide sequence ID" value="XM_032083365.1"/>
</dbReference>
<reference evidence="1 2" key="1">
    <citation type="submission" date="2019-04" db="EMBL/GenBank/DDBJ databases">
        <authorList>
            <consortium name="DOE Joint Genome Institute"/>
            <person name="Mondo S."/>
            <person name="Kjaerbolling I."/>
            <person name="Vesth T."/>
            <person name="Frisvad J.C."/>
            <person name="Nybo J.L."/>
            <person name="Theobald S."/>
            <person name="Kildgaard S."/>
            <person name="Isbrandt T."/>
            <person name="Kuo A."/>
            <person name="Sato A."/>
            <person name="Lyhne E.K."/>
            <person name="Kogle M.E."/>
            <person name="Wiebenga A."/>
            <person name="Kun R.S."/>
            <person name="Lubbers R.J."/>
            <person name="Makela M.R."/>
            <person name="Barry K."/>
            <person name="Chovatia M."/>
            <person name="Clum A."/>
            <person name="Daum C."/>
            <person name="Haridas S."/>
            <person name="He G."/>
            <person name="LaButti K."/>
            <person name="Lipzen A."/>
            <person name="Riley R."/>
            <person name="Salamov A."/>
            <person name="Simmons B.A."/>
            <person name="Magnuson J.K."/>
            <person name="Henrissat B."/>
            <person name="Mortensen U.H."/>
            <person name="Larsen T.O."/>
            <person name="Devries R.P."/>
            <person name="Grigoriev I.V."/>
            <person name="Machida M."/>
            <person name="Baker S.E."/>
            <person name="Andersen M.R."/>
            <person name="Cantor M.N."/>
            <person name="Hua S.X."/>
        </authorList>
    </citation>
    <scope>NUCLEOTIDE SEQUENCE [LARGE SCALE GENOMIC DNA]</scope>
    <source>
        <strain evidence="1 2">CBS 119388</strain>
    </source>
</reference>
<dbReference type="EMBL" id="ML736843">
    <property type="protein sequence ID" value="KAE8398999.1"/>
    <property type="molecule type" value="Genomic_DNA"/>
</dbReference>
<sequence>MCYSRVYKQKHGAIMKYTIFAEGFQGGPRDIPPKTEDCTFTKGFCPVVERLLPEGNSGSTLLKVVLVTLTVP</sequence>
<evidence type="ECO:0000313" key="1">
    <source>
        <dbReference type="EMBL" id="KAE8398999.1"/>
    </source>
</evidence>
<keyword evidence="2" id="KW-1185">Reference proteome</keyword>
<name>A0A5N7CYG3_9EURO</name>
<dbReference type="AlphaFoldDB" id="A0A5N7CYG3"/>